<dbReference type="EMBL" id="JBHSTZ010000032">
    <property type="protein sequence ID" value="MFC6381919.1"/>
    <property type="molecule type" value="Genomic_DNA"/>
</dbReference>
<accession>A0ABW1W7W0</accession>
<evidence type="ECO:0000313" key="2">
    <source>
        <dbReference type="EMBL" id="MFC6381919.1"/>
    </source>
</evidence>
<dbReference type="RefSeq" id="WP_265089218.1">
    <property type="nucleotide sequence ID" value="NZ_CAJGZK010000005.1"/>
</dbReference>
<protein>
    <submittedName>
        <fullName evidence="2">Uncharacterized protein</fullName>
    </submittedName>
</protein>
<keyword evidence="3" id="KW-1185">Reference proteome</keyword>
<keyword evidence="1" id="KW-0812">Transmembrane</keyword>
<keyword evidence="1" id="KW-1133">Transmembrane helix</keyword>
<evidence type="ECO:0000256" key="1">
    <source>
        <dbReference type="SAM" id="Phobius"/>
    </source>
</evidence>
<gene>
    <name evidence="2" type="ORF">ACFP58_10690</name>
</gene>
<name>A0ABW1W7W0_9GAMM</name>
<sequence>MATDTLFVIGLMMVVSLTWGTLAIPHFRKRLPTIYTDRSARQL</sequence>
<organism evidence="2 3">
    <name type="scientific">Psychrobacter glacincola</name>
    <dbReference type="NCBI Taxonomy" id="56810"/>
    <lineage>
        <taxon>Bacteria</taxon>
        <taxon>Pseudomonadati</taxon>
        <taxon>Pseudomonadota</taxon>
        <taxon>Gammaproteobacteria</taxon>
        <taxon>Moraxellales</taxon>
        <taxon>Moraxellaceae</taxon>
        <taxon>Psychrobacter</taxon>
    </lineage>
</organism>
<comment type="caution">
    <text evidence="2">The sequence shown here is derived from an EMBL/GenBank/DDBJ whole genome shotgun (WGS) entry which is preliminary data.</text>
</comment>
<feature type="transmembrane region" description="Helical" evidence="1">
    <location>
        <begin position="6"/>
        <end position="24"/>
    </location>
</feature>
<keyword evidence="1" id="KW-0472">Membrane</keyword>
<proteinExistence type="predicted"/>
<reference evidence="3" key="1">
    <citation type="journal article" date="2019" name="Int. J. Syst. Evol. Microbiol.">
        <title>The Global Catalogue of Microorganisms (GCM) 10K type strain sequencing project: providing services to taxonomists for standard genome sequencing and annotation.</title>
        <authorList>
            <consortium name="The Broad Institute Genomics Platform"/>
            <consortium name="The Broad Institute Genome Sequencing Center for Infectious Disease"/>
            <person name="Wu L."/>
            <person name="Ma J."/>
        </authorList>
    </citation>
    <scope>NUCLEOTIDE SEQUENCE [LARGE SCALE GENOMIC DNA]</scope>
    <source>
        <strain evidence="3">CCM 2050</strain>
    </source>
</reference>
<dbReference type="Proteomes" id="UP001596264">
    <property type="component" value="Unassembled WGS sequence"/>
</dbReference>
<evidence type="ECO:0000313" key="3">
    <source>
        <dbReference type="Proteomes" id="UP001596264"/>
    </source>
</evidence>